<dbReference type="InterPro" id="IPR009000">
    <property type="entry name" value="Transl_B-barrel_sf"/>
</dbReference>
<keyword evidence="4 9" id="KW-0378">Hydrolase</keyword>
<dbReference type="InterPro" id="IPR027417">
    <property type="entry name" value="P-loop_NTPase"/>
</dbReference>
<dbReference type="STRING" id="92696.A0A4R0RDL9"/>
<keyword evidence="3 9" id="KW-0999">Mitochondrion inner membrane</keyword>
<keyword evidence="5 9" id="KW-0648">Protein biosynthesis</keyword>
<dbReference type="FunFam" id="3.30.70.240:FF:000007">
    <property type="entry name" value="Translation factor GUF1, mitochondrial"/>
    <property type="match status" value="1"/>
</dbReference>
<dbReference type="InterPro" id="IPR038363">
    <property type="entry name" value="LepA_C_sf"/>
</dbReference>
<dbReference type="EMBL" id="RWJN01000146">
    <property type="protein sequence ID" value="TCD66191.1"/>
    <property type="molecule type" value="Genomic_DNA"/>
</dbReference>
<dbReference type="GO" id="GO:0097177">
    <property type="term" value="F:mitochondrial ribosome binding"/>
    <property type="evidence" value="ECO:0007669"/>
    <property type="project" value="TreeGrafter"/>
</dbReference>
<dbReference type="GO" id="GO:0005525">
    <property type="term" value="F:GTP binding"/>
    <property type="evidence" value="ECO:0007669"/>
    <property type="project" value="UniProtKB-UniRule"/>
</dbReference>
<dbReference type="FunFam" id="3.30.70.2570:FF:000001">
    <property type="entry name" value="Translation factor GUF1, mitochondrial"/>
    <property type="match status" value="1"/>
</dbReference>
<dbReference type="Gene3D" id="2.40.30.10">
    <property type="entry name" value="Translation factors"/>
    <property type="match status" value="1"/>
</dbReference>
<dbReference type="GO" id="GO:0005743">
    <property type="term" value="C:mitochondrial inner membrane"/>
    <property type="evidence" value="ECO:0007669"/>
    <property type="project" value="UniProtKB-SubCell"/>
</dbReference>
<dbReference type="InterPro" id="IPR004161">
    <property type="entry name" value="EFTu-like_2"/>
</dbReference>
<protein>
    <submittedName>
        <fullName evidence="11">Translation factor guf1 mitochondrial</fullName>
    </submittedName>
</protein>
<dbReference type="PRINTS" id="PR00315">
    <property type="entry name" value="ELONGATNFCT"/>
</dbReference>
<name>A0A4R0RDL9_9APHY</name>
<dbReference type="HAMAP" id="MF_00071">
    <property type="entry name" value="LepA"/>
    <property type="match status" value="1"/>
</dbReference>
<dbReference type="FunFam" id="2.40.30.10:FF:000015">
    <property type="entry name" value="Translation factor GUF1, mitochondrial"/>
    <property type="match status" value="1"/>
</dbReference>
<dbReference type="InterPro" id="IPR000640">
    <property type="entry name" value="EFG_V-like"/>
</dbReference>
<dbReference type="Gene3D" id="3.30.70.870">
    <property type="entry name" value="Elongation Factor G (Translational Gtpase), domain 3"/>
    <property type="match status" value="1"/>
</dbReference>
<dbReference type="InterPro" id="IPR000795">
    <property type="entry name" value="T_Tr_GTP-bd_dom"/>
</dbReference>
<evidence type="ECO:0000256" key="3">
    <source>
        <dbReference type="ARBA" id="ARBA00022792"/>
    </source>
</evidence>
<dbReference type="Pfam" id="PF03144">
    <property type="entry name" value="GTP_EFTU_D2"/>
    <property type="match status" value="1"/>
</dbReference>
<organism evidence="11 12">
    <name type="scientific">Steccherinum ochraceum</name>
    <dbReference type="NCBI Taxonomy" id="92696"/>
    <lineage>
        <taxon>Eukaryota</taxon>
        <taxon>Fungi</taxon>
        <taxon>Dikarya</taxon>
        <taxon>Basidiomycota</taxon>
        <taxon>Agaricomycotina</taxon>
        <taxon>Agaricomycetes</taxon>
        <taxon>Polyporales</taxon>
        <taxon>Steccherinaceae</taxon>
        <taxon>Steccherinum</taxon>
    </lineage>
</organism>
<proteinExistence type="inferred from homology"/>
<dbReference type="PANTHER" id="PTHR43512:SF7">
    <property type="entry name" value="TRANSLATION FACTOR GUF1, MITOCHONDRIAL"/>
    <property type="match status" value="1"/>
</dbReference>
<evidence type="ECO:0000256" key="7">
    <source>
        <dbReference type="ARBA" id="ARBA00023134"/>
    </source>
</evidence>
<feature type="domain" description="Tr-type G" evidence="10">
    <location>
        <begin position="92"/>
        <end position="275"/>
    </location>
</feature>
<comment type="similarity">
    <text evidence="1">Belongs to the TRAFAC class translation factor GTPase superfamily. Classic translation factor GTPase family. LepA subfamily.</text>
</comment>
<evidence type="ECO:0000256" key="9">
    <source>
        <dbReference type="HAMAP-Rule" id="MF_03137"/>
    </source>
</evidence>
<dbReference type="PROSITE" id="PS00301">
    <property type="entry name" value="G_TR_1"/>
    <property type="match status" value="1"/>
</dbReference>
<sequence length="692" mass="76911">MSNSAKHEARLGFGNPSLIEPVQVRHCNSLISPTCIISCPEERAKFMQAECWRRACLKVLQRSVQPWQHKYFSTSSLRYAPRTIQTADFPCELIRNFSVIAHIDHGKSTLSDRLLELTGTITKREKGVNAQVLDKLKVERERGITVKAQTASMIHSHEGRKYLLNLIDTPGHVDFAWEVSRSLAACQGALLLVDATQGVQAQSISVFHVARERGLTIIPVLNKIDLPASQPEVIAAQIQSTFGIDPADIIQISAKTGKGVDKVLEAILTRIPPPNASAEKPLRAFLFDSSYDRYRGVVSLVSVLDGVLRKGDKIVSSHTRKKYEILDLGLMHPEEESTSSLQPGQVGFIACNMKESSEAHIGDTLHHAGASVEPMPGFRPAKAMVYAGIFPVDSNDFVKLEESIKRLVLTDRSVEVTRESSSALGQGCRLGFLGTLHMDVFRQRLEDEYNANVIITAPTVPYKIVYRDKTVTVSNPTDFPDTVDSGSRVKEVQEPVVKASIIVPQEYLGDMMDLCFSHRGEDMDHRFLDSAGASSRVMLTCTLPLSEVVTDFFDKLKSRSSGFASFDYEDAGYKASNLNKMVFLLNGKPVDALALIVHRSAEQEVGRTWVKKLHKVIPRQIFEVPIQAAIGKRIVARETLSAYRADVTAGLYGGHYERKLKHLNNQKESKKRMKRVGNVDLPQEAFYSILKT</sequence>
<dbReference type="NCBIfam" id="TIGR00231">
    <property type="entry name" value="small_GTP"/>
    <property type="match status" value="1"/>
</dbReference>
<dbReference type="GO" id="GO:0003924">
    <property type="term" value="F:GTPase activity"/>
    <property type="evidence" value="ECO:0007669"/>
    <property type="project" value="UniProtKB-UniRule"/>
</dbReference>
<keyword evidence="7 9" id="KW-0342">GTP-binding</keyword>
<keyword evidence="6 9" id="KW-0496">Mitochondrion</keyword>
<evidence type="ECO:0000256" key="5">
    <source>
        <dbReference type="ARBA" id="ARBA00022917"/>
    </source>
</evidence>
<dbReference type="CDD" id="cd16260">
    <property type="entry name" value="EF4_III"/>
    <property type="match status" value="1"/>
</dbReference>
<dbReference type="NCBIfam" id="TIGR01393">
    <property type="entry name" value="lepA"/>
    <property type="match status" value="1"/>
</dbReference>
<dbReference type="CDD" id="cd01890">
    <property type="entry name" value="LepA"/>
    <property type="match status" value="1"/>
</dbReference>
<keyword evidence="8 9" id="KW-0472">Membrane</keyword>
<dbReference type="AlphaFoldDB" id="A0A4R0RDL9"/>
<comment type="function">
    <text evidence="9">Promotes mitochondrial protein synthesis. May act as a fidelity factor of the translation reaction, by catalyzing a one-codon backward translocation of tRNAs on improperly translocated ribosomes. Binds to mitochondrial ribosomes in a GTP-dependent manner.</text>
</comment>
<dbReference type="InterPro" id="IPR031157">
    <property type="entry name" value="G_TR_CS"/>
</dbReference>
<dbReference type="CDD" id="cd03709">
    <property type="entry name" value="lepA_C"/>
    <property type="match status" value="1"/>
</dbReference>
<evidence type="ECO:0000313" key="11">
    <source>
        <dbReference type="EMBL" id="TCD66191.1"/>
    </source>
</evidence>
<dbReference type="PROSITE" id="PS51722">
    <property type="entry name" value="G_TR_2"/>
    <property type="match status" value="1"/>
</dbReference>
<dbReference type="GO" id="GO:0005759">
    <property type="term" value="C:mitochondrial matrix"/>
    <property type="evidence" value="ECO:0007669"/>
    <property type="project" value="UniProtKB-UniRule"/>
</dbReference>
<evidence type="ECO:0000256" key="8">
    <source>
        <dbReference type="ARBA" id="ARBA00023136"/>
    </source>
</evidence>
<comment type="caution">
    <text evidence="11">The sequence shown here is derived from an EMBL/GenBank/DDBJ whole genome shotgun (WGS) entry which is preliminary data.</text>
</comment>
<dbReference type="SUPFAM" id="SSF50447">
    <property type="entry name" value="Translation proteins"/>
    <property type="match status" value="1"/>
</dbReference>
<evidence type="ECO:0000259" key="10">
    <source>
        <dbReference type="PROSITE" id="PS51722"/>
    </source>
</evidence>
<dbReference type="Gene3D" id="3.30.70.2570">
    <property type="entry name" value="Elongation factor 4, C-terminal domain"/>
    <property type="match status" value="1"/>
</dbReference>
<evidence type="ECO:0000256" key="4">
    <source>
        <dbReference type="ARBA" id="ARBA00022801"/>
    </source>
</evidence>
<comment type="subcellular location">
    <subcellularLocation>
        <location evidence="9">Mitochondrion inner membrane</location>
        <topology evidence="9">Peripheral membrane protein</topology>
        <orientation evidence="9">Matrix side</orientation>
    </subcellularLocation>
</comment>
<dbReference type="FunFam" id="3.30.70.870:FF:000004">
    <property type="entry name" value="Translation factor GUF1, mitochondrial"/>
    <property type="match status" value="1"/>
</dbReference>
<dbReference type="InterPro" id="IPR006297">
    <property type="entry name" value="EF-4"/>
</dbReference>
<evidence type="ECO:0000256" key="1">
    <source>
        <dbReference type="ARBA" id="ARBA00005454"/>
    </source>
</evidence>
<evidence type="ECO:0000256" key="6">
    <source>
        <dbReference type="ARBA" id="ARBA00023128"/>
    </source>
</evidence>
<comment type="catalytic activity">
    <reaction evidence="9">
        <text>GTP + H2O = GDP + phosphate + H(+)</text>
        <dbReference type="Rhea" id="RHEA:19669"/>
        <dbReference type="ChEBI" id="CHEBI:15377"/>
        <dbReference type="ChEBI" id="CHEBI:15378"/>
        <dbReference type="ChEBI" id="CHEBI:37565"/>
        <dbReference type="ChEBI" id="CHEBI:43474"/>
        <dbReference type="ChEBI" id="CHEBI:58189"/>
        <dbReference type="EC" id="3.6.5.n1"/>
    </reaction>
</comment>
<dbReference type="SUPFAM" id="SSF54980">
    <property type="entry name" value="EF-G C-terminal domain-like"/>
    <property type="match status" value="2"/>
</dbReference>
<feature type="binding site" evidence="9">
    <location>
        <begin position="168"/>
        <end position="172"/>
    </location>
    <ligand>
        <name>GTP</name>
        <dbReference type="ChEBI" id="CHEBI:37565"/>
    </ligand>
</feature>
<dbReference type="Gene3D" id="3.30.70.240">
    <property type="match status" value="1"/>
</dbReference>
<dbReference type="InterPro" id="IPR035647">
    <property type="entry name" value="EFG_III/V"/>
</dbReference>
<dbReference type="Pfam" id="PF06421">
    <property type="entry name" value="LepA_C"/>
    <property type="match status" value="1"/>
</dbReference>
<dbReference type="Pfam" id="PF00679">
    <property type="entry name" value="EFG_C"/>
    <property type="match status" value="1"/>
</dbReference>
<evidence type="ECO:0000313" key="12">
    <source>
        <dbReference type="Proteomes" id="UP000292702"/>
    </source>
</evidence>
<evidence type="ECO:0000256" key="2">
    <source>
        <dbReference type="ARBA" id="ARBA00022741"/>
    </source>
</evidence>
<keyword evidence="12" id="KW-1185">Reference proteome</keyword>
<keyword evidence="2 9" id="KW-0547">Nucleotide-binding</keyword>
<dbReference type="Pfam" id="PF00009">
    <property type="entry name" value="GTP_EFTU"/>
    <property type="match status" value="1"/>
</dbReference>
<feature type="binding site" evidence="9">
    <location>
        <begin position="222"/>
        <end position="225"/>
    </location>
    <ligand>
        <name>GTP</name>
        <dbReference type="ChEBI" id="CHEBI:37565"/>
    </ligand>
</feature>
<dbReference type="Gene3D" id="3.40.50.300">
    <property type="entry name" value="P-loop containing nucleotide triphosphate hydrolases"/>
    <property type="match status" value="1"/>
</dbReference>
<dbReference type="InterPro" id="IPR035654">
    <property type="entry name" value="LepA_IV"/>
</dbReference>
<dbReference type="InterPro" id="IPR013842">
    <property type="entry name" value="LepA_CTD"/>
</dbReference>
<dbReference type="CDD" id="cd03699">
    <property type="entry name" value="EF4_II"/>
    <property type="match status" value="1"/>
</dbReference>
<dbReference type="PANTHER" id="PTHR43512">
    <property type="entry name" value="TRANSLATION FACTOR GUF1-RELATED"/>
    <property type="match status" value="1"/>
</dbReference>
<dbReference type="GO" id="GO:0006412">
    <property type="term" value="P:translation"/>
    <property type="evidence" value="ECO:0007669"/>
    <property type="project" value="UniProtKB-KW"/>
</dbReference>
<feature type="binding site" evidence="9">
    <location>
        <begin position="101"/>
        <end position="108"/>
    </location>
    <ligand>
        <name>GTP</name>
        <dbReference type="ChEBI" id="CHEBI:37565"/>
    </ligand>
</feature>
<comment type="similarity">
    <text evidence="9">Belongs to the GTP-binding elongation factor family. LepA subfamily.</text>
</comment>
<dbReference type="InterPro" id="IPR005225">
    <property type="entry name" value="Small_GTP-bd"/>
</dbReference>
<dbReference type="FunFam" id="3.40.50.300:FF:000078">
    <property type="entry name" value="Elongation factor 4"/>
    <property type="match status" value="1"/>
</dbReference>
<dbReference type="OrthoDB" id="1074at2759"/>
<accession>A0A4R0RDL9</accession>
<dbReference type="GO" id="GO:0045727">
    <property type="term" value="P:positive regulation of translation"/>
    <property type="evidence" value="ECO:0007669"/>
    <property type="project" value="UniProtKB-UniRule"/>
</dbReference>
<reference evidence="11 12" key="1">
    <citation type="submission" date="2018-11" db="EMBL/GenBank/DDBJ databases">
        <title>Genome assembly of Steccherinum ochraceum LE-BIN_3174, the white-rot fungus of the Steccherinaceae family (The Residual Polyporoid clade, Polyporales, Basidiomycota).</title>
        <authorList>
            <person name="Fedorova T.V."/>
            <person name="Glazunova O.A."/>
            <person name="Landesman E.O."/>
            <person name="Moiseenko K.V."/>
            <person name="Psurtseva N.V."/>
            <person name="Savinova O.S."/>
            <person name="Shakhova N.V."/>
            <person name="Tyazhelova T.V."/>
            <person name="Vasina D.V."/>
        </authorList>
    </citation>
    <scope>NUCLEOTIDE SEQUENCE [LARGE SCALE GENOMIC DNA]</scope>
    <source>
        <strain evidence="11 12">LE-BIN_3174</strain>
    </source>
</reference>
<gene>
    <name evidence="11" type="primary">GUF1</name>
    <name evidence="11" type="ORF">EIP91_001685</name>
</gene>
<dbReference type="SUPFAM" id="SSF52540">
    <property type="entry name" value="P-loop containing nucleoside triphosphate hydrolases"/>
    <property type="match status" value="1"/>
</dbReference>
<dbReference type="Proteomes" id="UP000292702">
    <property type="component" value="Unassembled WGS sequence"/>
</dbReference>